<dbReference type="PROSITE" id="PS00175">
    <property type="entry name" value="PG_MUTASE"/>
    <property type="match status" value="1"/>
</dbReference>
<dbReference type="PANTHER" id="PTHR48100">
    <property type="entry name" value="BROAD-SPECIFICITY PHOSPHATASE YOR283W-RELATED"/>
    <property type="match status" value="1"/>
</dbReference>
<dbReference type="GO" id="GO:0016791">
    <property type="term" value="F:phosphatase activity"/>
    <property type="evidence" value="ECO:0007669"/>
    <property type="project" value="TreeGrafter"/>
</dbReference>
<evidence type="ECO:0000313" key="4">
    <source>
        <dbReference type="EMBL" id="PTL59103.1"/>
    </source>
</evidence>
<dbReference type="SMART" id="SM00855">
    <property type="entry name" value="PGAM"/>
    <property type="match status" value="1"/>
</dbReference>
<name>A0A2T4UIP0_9ACTN</name>
<accession>A0A2T4UIP0</accession>
<evidence type="ECO:0000256" key="1">
    <source>
        <dbReference type="ARBA" id="ARBA00023152"/>
    </source>
</evidence>
<dbReference type="Gene3D" id="3.40.50.1240">
    <property type="entry name" value="Phosphoglycerate mutase-like"/>
    <property type="match status" value="1"/>
</dbReference>
<sequence>MIIALARHGETDYNVAHRFQGQTAVPLNARGIEQAHELAAEAARHEWAALYCSPVLRARQTAEIVAARIGLSPVEDPRFMETDTGDWTDLTHDEVRARDPEGFEHYLHADEDFGFPGGETLRQQLDRVVAGLVDVTQAGALPALVVCHRGVMRVAICHTHSRGLDAFMEIEVPNGSLVAL</sequence>
<dbReference type="OrthoDB" id="5296884at2"/>
<organism evidence="4 5">
    <name type="scientific">Paraconexibacter algicola</name>
    <dbReference type="NCBI Taxonomy" id="2133960"/>
    <lineage>
        <taxon>Bacteria</taxon>
        <taxon>Bacillati</taxon>
        <taxon>Actinomycetota</taxon>
        <taxon>Thermoleophilia</taxon>
        <taxon>Solirubrobacterales</taxon>
        <taxon>Paraconexibacteraceae</taxon>
        <taxon>Paraconexibacter</taxon>
    </lineage>
</organism>
<feature type="binding site" evidence="3">
    <location>
        <begin position="7"/>
        <end position="14"/>
    </location>
    <ligand>
        <name>substrate</name>
    </ligand>
</feature>
<dbReference type="PANTHER" id="PTHR48100:SF1">
    <property type="entry name" value="HISTIDINE PHOSPHATASE FAMILY PROTEIN-RELATED"/>
    <property type="match status" value="1"/>
</dbReference>
<dbReference type="InterPro" id="IPR001345">
    <property type="entry name" value="PG/BPGM_mutase_AS"/>
</dbReference>
<dbReference type="InterPro" id="IPR029033">
    <property type="entry name" value="His_PPase_superfam"/>
</dbReference>
<keyword evidence="2" id="KW-0413">Isomerase</keyword>
<keyword evidence="5" id="KW-1185">Reference proteome</keyword>
<dbReference type="EMBL" id="PYYB01000001">
    <property type="protein sequence ID" value="PTL59103.1"/>
    <property type="molecule type" value="Genomic_DNA"/>
</dbReference>
<protein>
    <submittedName>
        <fullName evidence="4">Histidine phosphatase family protein</fullName>
    </submittedName>
</protein>
<dbReference type="PIRSF" id="PIRSF000709">
    <property type="entry name" value="6PFK_2-Ptase"/>
    <property type="match status" value="1"/>
</dbReference>
<dbReference type="GO" id="GO:0005737">
    <property type="term" value="C:cytoplasm"/>
    <property type="evidence" value="ECO:0007669"/>
    <property type="project" value="TreeGrafter"/>
</dbReference>
<gene>
    <name evidence="4" type="ORF">C7Y72_05300</name>
</gene>
<evidence type="ECO:0000313" key="5">
    <source>
        <dbReference type="Proteomes" id="UP000240739"/>
    </source>
</evidence>
<dbReference type="Proteomes" id="UP000240739">
    <property type="component" value="Unassembled WGS sequence"/>
</dbReference>
<dbReference type="CDD" id="cd07067">
    <property type="entry name" value="HP_PGM_like"/>
    <property type="match status" value="1"/>
</dbReference>
<dbReference type="InterPro" id="IPR013078">
    <property type="entry name" value="His_Pase_superF_clade-1"/>
</dbReference>
<evidence type="ECO:0000256" key="3">
    <source>
        <dbReference type="PIRSR" id="PIRSR613078-2"/>
    </source>
</evidence>
<proteinExistence type="predicted"/>
<evidence type="ECO:0000256" key="2">
    <source>
        <dbReference type="ARBA" id="ARBA00023235"/>
    </source>
</evidence>
<feature type="binding site" evidence="3">
    <location>
        <position position="57"/>
    </location>
    <ligand>
        <name>substrate</name>
    </ligand>
</feature>
<comment type="caution">
    <text evidence="4">The sequence shown here is derived from an EMBL/GenBank/DDBJ whole genome shotgun (WGS) entry which is preliminary data.</text>
</comment>
<dbReference type="Pfam" id="PF00300">
    <property type="entry name" value="His_Phos_1"/>
    <property type="match status" value="1"/>
</dbReference>
<dbReference type="SUPFAM" id="SSF53254">
    <property type="entry name" value="Phosphoglycerate mutase-like"/>
    <property type="match status" value="1"/>
</dbReference>
<dbReference type="InterPro" id="IPR050275">
    <property type="entry name" value="PGM_Phosphatase"/>
</dbReference>
<reference evidence="4 5" key="1">
    <citation type="submission" date="2018-03" db="EMBL/GenBank/DDBJ databases">
        <title>Aquarubrobacter algicola gen. nov., sp. nov., a novel actinobacterium isolated from shallow eutrophic lake during the end of cyanobacterial harmful algal blooms.</title>
        <authorList>
            <person name="Chun S.J."/>
        </authorList>
    </citation>
    <scope>NUCLEOTIDE SEQUENCE [LARGE SCALE GENOMIC DNA]</scope>
    <source>
        <strain evidence="4 5">Seoho-28</strain>
    </source>
</reference>
<keyword evidence="1" id="KW-0324">Glycolysis</keyword>
<dbReference type="RefSeq" id="WP_107567539.1">
    <property type="nucleotide sequence ID" value="NZ_PYYB01000001.1"/>
</dbReference>
<dbReference type="AlphaFoldDB" id="A0A2T4UIP0"/>